<name>A0A6M3XJP9_9ZZZZ</name>
<dbReference type="InterPro" id="IPR043991">
    <property type="entry name" value="Gp3-like"/>
</dbReference>
<feature type="compositionally biased region" description="Acidic residues" evidence="2">
    <location>
        <begin position="437"/>
        <end position="458"/>
    </location>
</feature>
<feature type="coiled-coil region" evidence="1">
    <location>
        <begin position="292"/>
        <end position="331"/>
    </location>
</feature>
<evidence type="ECO:0000256" key="1">
    <source>
        <dbReference type="SAM" id="Coils"/>
    </source>
</evidence>
<keyword evidence="1" id="KW-0175">Coiled coil</keyword>
<dbReference type="EMBL" id="MT144688">
    <property type="protein sequence ID" value="QJH97497.1"/>
    <property type="molecule type" value="Genomic_DNA"/>
</dbReference>
<protein>
    <submittedName>
        <fullName evidence="3">Uncharacterized protein</fullName>
    </submittedName>
</protein>
<accession>A0A6M3XJP9</accession>
<sequence>MNNSSSFFRKFTKIKGENPISSIRRLPWRNKIRLGIQIPTIEKDKEGKYKLDSKGNPIQKRDKFGGLEFHPKDVPYFVCPVEVQKIFEKEPTELNIAFPLSGLDENGFPDIGGIFPQAYKYYGSSRGLKCVGDGETAMKANEEGIFEEVDCPCDKFGQKDGCSKRASLLFFIPSISLGGIYVIDSGSWNTMVDVQSGIYLALELLKDSITGRYNSITMLPFKLRRIQKETQHEKRKDKHWPLTCELDLTIPEIKKIREGQTLFYGQKRIYQIEDRPEDVNPAYDSKEDGAVIEEETEEETKAREAKDIADKEAVKKDIEESKTREADLKKAKEVGKTALRTPEKIRKLLEKRNAILDEIQTVARAYKVNTWREIVDIGERWNIFPKGLVASQVKQIVVDHPDKLKALLVAIKSDMEIADEDIPDRVGKLEVKNEEAPYPDERDEAEDFINDSDIPDLL</sequence>
<proteinExistence type="predicted"/>
<organism evidence="3">
    <name type="scientific">viral metagenome</name>
    <dbReference type="NCBI Taxonomy" id="1070528"/>
    <lineage>
        <taxon>unclassified sequences</taxon>
        <taxon>metagenomes</taxon>
        <taxon>organismal metagenomes</taxon>
    </lineage>
</organism>
<reference evidence="3" key="1">
    <citation type="submission" date="2020-03" db="EMBL/GenBank/DDBJ databases">
        <title>The deep terrestrial virosphere.</title>
        <authorList>
            <person name="Holmfeldt K."/>
            <person name="Nilsson E."/>
            <person name="Simone D."/>
            <person name="Lopez-Fernandez M."/>
            <person name="Wu X."/>
            <person name="de Brujin I."/>
            <person name="Lundin D."/>
            <person name="Andersson A."/>
            <person name="Bertilsson S."/>
            <person name="Dopson M."/>
        </authorList>
    </citation>
    <scope>NUCLEOTIDE SEQUENCE</scope>
    <source>
        <strain evidence="3">TM448B01025</strain>
    </source>
</reference>
<gene>
    <name evidence="3" type="ORF">TM448B01025_0031</name>
</gene>
<feature type="region of interest" description="Disordered" evidence="2">
    <location>
        <begin position="429"/>
        <end position="458"/>
    </location>
</feature>
<dbReference type="Pfam" id="PF18897">
    <property type="entry name" value="Gp3-like"/>
    <property type="match status" value="1"/>
</dbReference>
<dbReference type="AlphaFoldDB" id="A0A6M3XJP9"/>
<evidence type="ECO:0000256" key="2">
    <source>
        <dbReference type="SAM" id="MobiDB-lite"/>
    </source>
</evidence>
<evidence type="ECO:0000313" key="3">
    <source>
        <dbReference type="EMBL" id="QJH97497.1"/>
    </source>
</evidence>